<proteinExistence type="predicted"/>
<dbReference type="AlphaFoldDB" id="A0A0E2BKB5"/>
<organism evidence="2 3">
    <name type="scientific">Leptospira santarosai str. MOR084</name>
    <dbReference type="NCBI Taxonomy" id="1049984"/>
    <lineage>
        <taxon>Bacteria</taxon>
        <taxon>Pseudomonadati</taxon>
        <taxon>Spirochaetota</taxon>
        <taxon>Spirochaetia</taxon>
        <taxon>Leptospirales</taxon>
        <taxon>Leptospiraceae</taxon>
        <taxon>Leptospira</taxon>
    </lineage>
</organism>
<keyword evidence="1" id="KW-1133">Transmembrane helix</keyword>
<keyword evidence="3" id="KW-1185">Reference proteome</keyword>
<feature type="transmembrane region" description="Helical" evidence="1">
    <location>
        <begin position="12"/>
        <end position="31"/>
    </location>
</feature>
<keyword evidence="1" id="KW-0472">Membrane</keyword>
<name>A0A0E2BKB5_9LEPT</name>
<evidence type="ECO:0000313" key="2">
    <source>
        <dbReference type="EMBL" id="EKO35806.1"/>
    </source>
</evidence>
<evidence type="ECO:0000313" key="3">
    <source>
        <dbReference type="Proteomes" id="UP000006329"/>
    </source>
</evidence>
<evidence type="ECO:0000256" key="1">
    <source>
        <dbReference type="SAM" id="Phobius"/>
    </source>
</evidence>
<sequence length="53" mass="6527">MDDKNQIKKTKRFVFAFFSVSILEIGLKPRFFDRRIQEYSKIRFLSFEEMCLE</sequence>
<accession>A0A0E2BKB5</accession>
<protein>
    <submittedName>
        <fullName evidence="2">Uncharacterized protein</fullName>
    </submittedName>
</protein>
<reference evidence="2" key="1">
    <citation type="submission" date="2012-10" db="EMBL/GenBank/DDBJ databases">
        <authorList>
            <person name="Harkins D.M."/>
            <person name="Durkin A.S."/>
            <person name="Brinkac L.M."/>
            <person name="Haft D.H."/>
            <person name="Selengut J.D."/>
            <person name="Sanka R."/>
            <person name="DePew J."/>
            <person name="Purushe J."/>
            <person name="Matthias M.A."/>
            <person name="Vinetz J.M."/>
            <person name="Sutton G.G."/>
            <person name="Nierman W.C."/>
            <person name="Fouts D.E."/>
        </authorList>
    </citation>
    <scope>NUCLEOTIDE SEQUENCE [LARGE SCALE GENOMIC DNA]</scope>
    <source>
        <strain evidence="2">MOR084</strain>
    </source>
</reference>
<gene>
    <name evidence="2" type="ORF">LEP1GSC179_4228</name>
</gene>
<dbReference type="EMBL" id="AHON02000003">
    <property type="protein sequence ID" value="EKO35806.1"/>
    <property type="molecule type" value="Genomic_DNA"/>
</dbReference>
<dbReference type="Proteomes" id="UP000006329">
    <property type="component" value="Unassembled WGS sequence"/>
</dbReference>
<comment type="caution">
    <text evidence="2">The sequence shown here is derived from an EMBL/GenBank/DDBJ whole genome shotgun (WGS) entry which is preliminary data.</text>
</comment>
<keyword evidence="1" id="KW-0812">Transmembrane</keyword>